<gene>
    <name evidence="1" type="ORF">FHX39_003133</name>
</gene>
<protein>
    <submittedName>
        <fullName evidence="1">Uncharacterized protein</fullName>
    </submittedName>
</protein>
<dbReference type="AlphaFoldDB" id="A0A7W5P833"/>
<sequence>MQILSTSTVPGDDVVHHRMASGGRSLRGRLSAWLERAADADAVVLSGSVSLGTRYDQLIAARTFATRYPDRPVVLADCTWEPGSRALDRLFRTQRPVAVDRPARHGRRTTRFAIGRLRAPNIHCCVLSSEEGRSFPGFWGIDPANVHVTPYWASNLGALQAARASYEDAAGEQRDDAEVLVFAGGDSLRDYRPLLAAAEAVRAPVRIATRLPVPDRLPSNVTAGPVSGEEFLRLAVGAPVAVVPLVPDALRSGGQKTYLGAMGLGQTVIVPGAPGVLDHVRPDVTGLVPAADDADALADAVNAAVGDPALRERLGAAAQADVAERFSPQAYGERLYGIARSLVERG</sequence>
<dbReference type="SUPFAM" id="SSF53756">
    <property type="entry name" value="UDP-Glycosyltransferase/glycogen phosphorylase"/>
    <property type="match status" value="1"/>
</dbReference>
<dbReference type="EMBL" id="JACHZG010000001">
    <property type="protein sequence ID" value="MBB3328189.1"/>
    <property type="molecule type" value="Genomic_DNA"/>
</dbReference>
<comment type="caution">
    <text evidence="1">The sequence shown here is derived from an EMBL/GenBank/DDBJ whole genome shotgun (WGS) entry which is preliminary data.</text>
</comment>
<dbReference type="Proteomes" id="UP000565572">
    <property type="component" value="Unassembled WGS sequence"/>
</dbReference>
<reference evidence="1 2" key="1">
    <citation type="submission" date="2020-08" db="EMBL/GenBank/DDBJ databases">
        <title>Sequencing the genomes of 1000 actinobacteria strains.</title>
        <authorList>
            <person name="Klenk H.-P."/>
        </authorList>
    </citation>
    <scope>NUCLEOTIDE SEQUENCE [LARGE SCALE GENOMIC DNA]</scope>
    <source>
        <strain evidence="1 2">DSM 11053</strain>
    </source>
</reference>
<name>A0A7W5P833_9ACTN</name>
<evidence type="ECO:0000313" key="2">
    <source>
        <dbReference type="Proteomes" id="UP000565572"/>
    </source>
</evidence>
<dbReference type="Gene3D" id="3.40.50.2000">
    <property type="entry name" value="Glycogen Phosphorylase B"/>
    <property type="match status" value="1"/>
</dbReference>
<dbReference type="RefSeq" id="WP_183339911.1">
    <property type="nucleotide sequence ID" value="NZ_JACHZG010000001.1"/>
</dbReference>
<organism evidence="1 2">
    <name type="scientific">Microlunatus antarcticus</name>
    <dbReference type="NCBI Taxonomy" id="53388"/>
    <lineage>
        <taxon>Bacteria</taxon>
        <taxon>Bacillati</taxon>
        <taxon>Actinomycetota</taxon>
        <taxon>Actinomycetes</taxon>
        <taxon>Propionibacteriales</taxon>
        <taxon>Propionibacteriaceae</taxon>
        <taxon>Microlunatus</taxon>
    </lineage>
</organism>
<evidence type="ECO:0000313" key="1">
    <source>
        <dbReference type="EMBL" id="MBB3328189.1"/>
    </source>
</evidence>
<proteinExistence type="predicted"/>
<keyword evidence="2" id="KW-1185">Reference proteome</keyword>
<accession>A0A7W5P833</accession>